<sequence length="171" mass="18405">MGDGRLVGDALRHLHTRGDEPDSDLVARELAFFLVARCEARHAGWRTLRQVVLDSGAEAPWEKCARRAVPHVTEDLLHLARTAGRTPLAGAQHLAARRRAEALAPYVDAALVLKELGLARRVVSDEEWAAALIAGVEARSRERLAREIAGALDVDVVGTQEPLFAAGGPSA</sequence>
<keyword evidence="2" id="KW-1185">Reference proteome</keyword>
<gene>
    <name evidence="1" type="ORF">NBH00_17385</name>
</gene>
<organism evidence="1 2">
    <name type="scientific">Paraconexibacter antarcticus</name>
    <dbReference type="NCBI Taxonomy" id="2949664"/>
    <lineage>
        <taxon>Bacteria</taxon>
        <taxon>Bacillati</taxon>
        <taxon>Actinomycetota</taxon>
        <taxon>Thermoleophilia</taxon>
        <taxon>Solirubrobacterales</taxon>
        <taxon>Paraconexibacteraceae</taxon>
        <taxon>Paraconexibacter</taxon>
    </lineage>
</organism>
<dbReference type="EMBL" id="CP098502">
    <property type="protein sequence ID" value="UTI63125.1"/>
    <property type="molecule type" value="Genomic_DNA"/>
</dbReference>
<proteinExistence type="predicted"/>
<dbReference type="RefSeq" id="WP_254569859.1">
    <property type="nucleotide sequence ID" value="NZ_CP098502.1"/>
</dbReference>
<accession>A0ABY5DME5</accession>
<name>A0ABY5DME5_9ACTN</name>
<evidence type="ECO:0000313" key="2">
    <source>
        <dbReference type="Proteomes" id="UP001056035"/>
    </source>
</evidence>
<dbReference type="Proteomes" id="UP001056035">
    <property type="component" value="Chromosome"/>
</dbReference>
<reference evidence="1 2" key="1">
    <citation type="submission" date="2022-06" db="EMBL/GenBank/DDBJ databases">
        <title>Paraconexibacter antarcticus.</title>
        <authorList>
            <person name="Kim C.S."/>
        </authorList>
    </citation>
    <scope>NUCLEOTIDE SEQUENCE [LARGE SCALE GENOMIC DNA]</scope>
    <source>
        <strain evidence="1 2">02-257</strain>
    </source>
</reference>
<evidence type="ECO:0000313" key="1">
    <source>
        <dbReference type="EMBL" id="UTI63125.1"/>
    </source>
</evidence>
<protein>
    <submittedName>
        <fullName evidence="1">Uncharacterized protein</fullName>
    </submittedName>
</protein>